<gene>
    <name evidence="9" type="ORF">HELGO_WM32547</name>
</gene>
<keyword evidence="3" id="KW-0328">Glycosyltransferase</keyword>
<organism evidence="9">
    <name type="scientific">uncultured Aureispira sp</name>
    <dbReference type="NCBI Taxonomy" id="1331704"/>
    <lineage>
        <taxon>Bacteria</taxon>
        <taxon>Pseudomonadati</taxon>
        <taxon>Bacteroidota</taxon>
        <taxon>Saprospiria</taxon>
        <taxon>Saprospirales</taxon>
        <taxon>Saprospiraceae</taxon>
        <taxon>Aureispira</taxon>
        <taxon>environmental samples</taxon>
    </lineage>
</organism>
<evidence type="ECO:0000313" key="9">
    <source>
        <dbReference type="EMBL" id="CAA6803173.1"/>
    </source>
</evidence>
<reference evidence="9" key="1">
    <citation type="submission" date="2020-01" db="EMBL/GenBank/DDBJ databases">
        <authorList>
            <person name="Meier V. D."/>
            <person name="Meier V D."/>
        </authorList>
    </citation>
    <scope>NUCLEOTIDE SEQUENCE</scope>
    <source>
        <strain evidence="9">HLG_WM_MAG_10</strain>
    </source>
</reference>
<feature type="transmembrane region" description="Helical" evidence="8">
    <location>
        <begin position="339"/>
        <end position="359"/>
    </location>
</feature>
<keyword evidence="2" id="KW-1003">Cell membrane</keyword>
<name>A0A6S6S626_9BACT</name>
<dbReference type="AlphaFoldDB" id="A0A6S6S626"/>
<feature type="transmembrane region" description="Helical" evidence="8">
    <location>
        <begin position="371"/>
        <end position="391"/>
    </location>
</feature>
<evidence type="ECO:0000256" key="6">
    <source>
        <dbReference type="ARBA" id="ARBA00022989"/>
    </source>
</evidence>
<feature type="transmembrane region" description="Helical" evidence="8">
    <location>
        <begin position="126"/>
        <end position="143"/>
    </location>
</feature>
<evidence type="ECO:0000256" key="8">
    <source>
        <dbReference type="SAM" id="Phobius"/>
    </source>
</evidence>
<feature type="transmembrane region" description="Helical" evidence="8">
    <location>
        <begin position="150"/>
        <end position="167"/>
    </location>
</feature>
<feature type="transmembrane region" description="Helical" evidence="8">
    <location>
        <begin position="97"/>
        <end position="114"/>
    </location>
</feature>
<feature type="transmembrane region" description="Helical" evidence="8">
    <location>
        <begin position="66"/>
        <end position="85"/>
    </location>
</feature>
<keyword evidence="4" id="KW-0808">Transferase</keyword>
<evidence type="ECO:0000256" key="7">
    <source>
        <dbReference type="ARBA" id="ARBA00023136"/>
    </source>
</evidence>
<feature type="transmembrane region" description="Helical" evidence="8">
    <location>
        <begin position="308"/>
        <end position="327"/>
    </location>
</feature>
<feature type="transmembrane region" description="Helical" evidence="8">
    <location>
        <begin position="217"/>
        <end position="238"/>
    </location>
</feature>
<feature type="transmembrane region" description="Helical" evidence="8">
    <location>
        <begin position="179"/>
        <end position="205"/>
    </location>
</feature>
<evidence type="ECO:0000256" key="2">
    <source>
        <dbReference type="ARBA" id="ARBA00022475"/>
    </source>
</evidence>
<proteinExistence type="predicted"/>
<feature type="transmembrane region" description="Helical" evidence="8">
    <location>
        <begin position="275"/>
        <end position="296"/>
    </location>
</feature>
<dbReference type="GO" id="GO:0016763">
    <property type="term" value="F:pentosyltransferase activity"/>
    <property type="evidence" value="ECO:0007669"/>
    <property type="project" value="TreeGrafter"/>
</dbReference>
<sequence>MQNTTKNKKQHLPFFILTVALFVLIFGYQLLTKGLFGDSIFYSAMAQNLSNGIGTPWHLTNSGHPILGEFYGHPPLAIWLLSYFIDFVQEAFWAERLFSLLNLSLILWGISKIWKLTHSEAPPWSTWWVWLCWLIIPLNIWSFQQYMLENTMTIFVVWSIYFGLLASQQQKYGLGTVLMGLFLFLATFSKGPVGLFPLVFFMLYWLIFRRISFSKGVLFSSLVLSTLLLSYVFLFFGAPESLNYFEQYYQRQLITSLSGGSTESTLNERLSIVEWLFLEPLALWIMAIFSLSLYAFKKEYLPYQSEHKKWSLLFLLLGLAGTLPIMISAKQGRFYMVPALPFIALAIAHLTQPILSQLLQQYGTAQGLKRISYSGYFLLLTGLILLCFRYGKYSRDQVILEDIELLTSKMERREQVLVRTRNTAYSAECYLVRVGGLSTSNSMWEKTAKEERANPTTYILLEKELSNKHFYQYQKDSSLNTQFLDLYTLKPHHQRLKRKYLKEKSKLE</sequence>
<dbReference type="GO" id="GO:0009103">
    <property type="term" value="P:lipopolysaccharide biosynthetic process"/>
    <property type="evidence" value="ECO:0007669"/>
    <property type="project" value="UniProtKB-ARBA"/>
</dbReference>
<evidence type="ECO:0000256" key="3">
    <source>
        <dbReference type="ARBA" id="ARBA00022676"/>
    </source>
</evidence>
<dbReference type="PANTHER" id="PTHR33908">
    <property type="entry name" value="MANNOSYLTRANSFERASE YKCB-RELATED"/>
    <property type="match status" value="1"/>
</dbReference>
<keyword evidence="5 8" id="KW-0812">Transmembrane</keyword>
<feature type="transmembrane region" description="Helical" evidence="8">
    <location>
        <begin position="12"/>
        <end position="31"/>
    </location>
</feature>
<keyword evidence="6 8" id="KW-1133">Transmembrane helix</keyword>
<dbReference type="EMBL" id="CACVAQ010000082">
    <property type="protein sequence ID" value="CAA6803173.1"/>
    <property type="molecule type" value="Genomic_DNA"/>
</dbReference>
<comment type="subcellular location">
    <subcellularLocation>
        <location evidence="1">Cell membrane</location>
        <topology evidence="1">Multi-pass membrane protein</topology>
    </subcellularLocation>
</comment>
<evidence type="ECO:0000256" key="5">
    <source>
        <dbReference type="ARBA" id="ARBA00022692"/>
    </source>
</evidence>
<protein>
    <submittedName>
        <fullName evidence="9">Uncharacterized protein</fullName>
    </submittedName>
</protein>
<keyword evidence="7 8" id="KW-0472">Membrane</keyword>
<dbReference type="PANTHER" id="PTHR33908:SF11">
    <property type="entry name" value="MEMBRANE PROTEIN"/>
    <property type="match status" value="1"/>
</dbReference>
<dbReference type="GO" id="GO:0005886">
    <property type="term" value="C:plasma membrane"/>
    <property type="evidence" value="ECO:0007669"/>
    <property type="project" value="UniProtKB-SubCell"/>
</dbReference>
<accession>A0A6S6S626</accession>
<dbReference type="InterPro" id="IPR050297">
    <property type="entry name" value="LipidA_mod_glycosyltrf_83"/>
</dbReference>
<evidence type="ECO:0000256" key="4">
    <source>
        <dbReference type="ARBA" id="ARBA00022679"/>
    </source>
</evidence>
<evidence type="ECO:0000256" key="1">
    <source>
        <dbReference type="ARBA" id="ARBA00004651"/>
    </source>
</evidence>